<dbReference type="Gene3D" id="3.80.10.10">
    <property type="entry name" value="Ribonuclease Inhibitor"/>
    <property type="match status" value="1"/>
</dbReference>
<keyword evidence="3" id="KW-1185">Reference proteome</keyword>
<dbReference type="SUPFAM" id="SSF52058">
    <property type="entry name" value="L domain-like"/>
    <property type="match status" value="1"/>
</dbReference>
<feature type="region of interest" description="Disordered" evidence="1">
    <location>
        <begin position="636"/>
        <end position="675"/>
    </location>
</feature>
<dbReference type="GO" id="GO:0016973">
    <property type="term" value="P:poly(A)+ mRNA export from nucleus"/>
    <property type="evidence" value="ECO:0007669"/>
    <property type="project" value="TreeGrafter"/>
</dbReference>
<proteinExistence type="predicted"/>
<dbReference type="EMBL" id="AUPL01006374">
    <property type="protein sequence ID" value="ESL05959.1"/>
    <property type="molecule type" value="Genomic_DNA"/>
</dbReference>
<comment type="caution">
    <text evidence="2">The sequence shown here is derived from an EMBL/GenBank/DDBJ whole genome shotgun (WGS) entry which is preliminary data.</text>
</comment>
<protein>
    <recommendedName>
        <fullName evidence="4">U2A'/phosphoprotein 32 family A C-terminal domain-containing protein</fullName>
    </recommendedName>
</protein>
<evidence type="ECO:0000313" key="3">
    <source>
        <dbReference type="Proteomes" id="UP000031737"/>
    </source>
</evidence>
<dbReference type="PANTHER" id="PTHR10662:SF48">
    <property type="entry name" value="LEUCINE-RICH REPEAT PROTEIN (LRRP)"/>
    <property type="match status" value="1"/>
</dbReference>
<feature type="region of interest" description="Disordered" evidence="1">
    <location>
        <begin position="902"/>
        <end position="926"/>
    </location>
</feature>
<evidence type="ECO:0000313" key="2">
    <source>
        <dbReference type="EMBL" id="ESL05959.1"/>
    </source>
</evidence>
<gene>
    <name evidence="2" type="ORF">TRSC58_06374</name>
</gene>
<sequence length="926" mass="102752">MLSSTGGYAKRSRVLGRRRDDTTLCSTLCPALRTHGFCRGYVQETSLRARVAAEKEEELLRSATELFRLQEEVLQDGVVTDERQRTAAIDNIVAELKREKSYENWSLDVAVAERMASLRLRRCPYSHRREMQTELRQSMRRENVRPGETTTQGVHAKQPQKKGLSTQRRRVFGSLSPLQKCVVCLLWQGCFEVPLKVVCDVRRRMEAEMQTAEGGDVDDADVATEEQRVITVTACCPSLGVVDLSSLPHIVAYVSQHPDAAVIRPETAVHFTGGNVLRLPRGVTEKQIDLSSPACAHELVEAIVWGLRVMNDEDTQPQHQKSVMLRSLTVRRCAMTSADALVNALRKHQMDSTLLALNMSDNRLMSLRFLFVLRAHFSSRLLRLSLADNPITRKPEYREQVRKSLPRLTSLDGRAIRRPPLAMPHPTAVSYTFCTAAQGTESRRVIASEEVDAVVDGLARFLYVWETRRVPWTVAELQYQRQQRRRRHSFAEEGHVDGDAVPQLNEEELNDDNFHHRYLHPSATFSMALHEDLAFFDASTMRLATEVELDDAYAGMRLSPLDVRELGVFDVAMKNNSRNLTIGRSVLHRFAHGSLNCYAAYNYSLYPQRLEVCHHFSGAVVSVSKITDTTALAVSEATGRGGERSQQPQPQPRRKKRRGEAVPPPHSSSSPSAAATAAAASLSSVSAPVRKPTFYIVTMHGVMSWRAPSMKRSECVLAAYDRVITFVENALPPTNPVEKRRSAPLLVFNDQVHLRPATNGRSAWFVAQTEEHVARLVVEYGLEACADGAALVRAVVERASSDAAASAALRLLVFGWDSAAAEGEVREEGAEALLGDHDGVDVHIDDDAPASHHFDICSLILAEKSTGQDEAEAMAEDAPHRVTLAQVEAVVAAMNRRHTAAFARPAPHGEWGAEADDPFGEAPKAT</sequence>
<dbReference type="GO" id="GO:0005634">
    <property type="term" value="C:nucleus"/>
    <property type="evidence" value="ECO:0007669"/>
    <property type="project" value="TreeGrafter"/>
</dbReference>
<dbReference type="VEuPathDB" id="TriTrypDB:TRSC58_06374"/>
<dbReference type="InterPro" id="IPR030217">
    <property type="entry name" value="NXF_fam"/>
</dbReference>
<dbReference type="OrthoDB" id="10262005at2759"/>
<dbReference type="Proteomes" id="UP000031737">
    <property type="component" value="Unassembled WGS sequence"/>
</dbReference>
<feature type="region of interest" description="Disordered" evidence="1">
    <location>
        <begin position="139"/>
        <end position="163"/>
    </location>
</feature>
<organism evidence="2 3">
    <name type="scientific">Trypanosoma rangeli SC58</name>
    <dbReference type="NCBI Taxonomy" id="429131"/>
    <lineage>
        <taxon>Eukaryota</taxon>
        <taxon>Discoba</taxon>
        <taxon>Euglenozoa</taxon>
        <taxon>Kinetoplastea</taxon>
        <taxon>Metakinetoplastina</taxon>
        <taxon>Trypanosomatida</taxon>
        <taxon>Trypanosomatidae</taxon>
        <taxon>Trypanosoma</taxon>
        <taxon>Herpetosoma</taxon>
    </lineage>
</organism>
<reference evidence="2 3" key="1">
    <citation type="submission" date="2013-07" db="EMBL/GenBank/DDBJ databases">
        <authorList>
            <person name="Stoco P.H."/>
            <person name="Wagner G."/>
            <person name="Gerber A."/>
            <person name="Zaha A."/>
            <person name="Thompson C."/>
            <person name="Bartholomeu D.C."/>
            <person name="Luckemeyer D.D."/>
            <person name="Bahia D."/>
            <person name="Loreto E."/>
            <person name="Prestes E.B."/>
            <person name="Lima F.M."/>
            <person name="Rodrigues-Luiz G."/>
            <person name="Vallejo G.A."/>
            <person name="Filho J.F."/>
            <person name="Monteiro K.M."/>
            <person name="Tyler K.M."/>
            <person name="de Almeida L.G."/>
            <person name="Ortiz M.F."/>
            <person name="Siervo M.A."/>
            <person name="de Moraes M.H."/>
            <person name="Cunha O.L."/>
            <person name="Mendonca-Neto R."/>
            <person name="Silva R."/>
            <person name="Teixeira S.M."/>
            <person name="Murta S.M."/>
            <person name="Sincero T.C."/>
            <person name="Mendes T.A."/>
            <person name="Urmenyi T.P."/>
            <person name="Silva V.G."/>
            <person name="da Rocha W.D."/>
            <person name="Andersson B."/>
            <person name="Romanha A.J."/>
            <person name="Steindel M."/>
            <person name="de Vasconcelos A.T."/>
            <person name="Grisard E.C."/>
        </authorList>
    </citation>
    <scope>NUCLEOTIDE SEQUENCE [LARGE SCALE GENOMIC DNA]</scope>
    <source>
        <strain evidence="2 3">SC58</strain>
    </source>
</reference>
<evidence type="ECO:0000256" key="1">
    <source>
        <dbReference type="SAM" id="MobiDB-lite"/>
    </source>
</evidence>
<name>A0A061ITQ6_TRYRA</name>
<dbReference type="PANTHER" id="PTHR10662">
    <property type="entry name" value="NUCLEAR RNA EXPORT FACTOR"/>
    <property type="match status" value="1"/>
</dbReference>
<dbReference type="InterPro" id="IPR032675">
    <property type="entry name" value="LRR_dom_sf"/>
</dbReference>
<dbReference type="GO" id="GO:0003723">
    <property type="term" value="F:RNA binding"/>
    <property type="evidence" value="ECO:0007669"/>
    <property type="project" value="TreeGrafter"/>
</dbReference>
<dbReference type="AlphaFoldDB" id="A0A061ITQ6"/>
<accession>A0A061ITQ6</accession>
<evidence type="ECO:0008006" key="4">
    <source>
        <dbReference type="Google" id="ProtNLM"/>
    </source>
</evidence>